<dbReference type="OrthoDB" id="9044658at2759"/>
<dbReference type="Pfam" id="PF01352">
    <property type="entry name" value="KRAB"/>
    <property type="match status" value="1"/>
</dbReference>
<dbReference type="PANTHER" id="PTHR24061:SF599">
    <property type="entry name" value="G-PROTEIN COUPLED RECEPTORS FAMILY 3 PROFILE DOMAIN-CONTAINING PROTEIN"/>
    <property type="match status" value="1"/>
</dbReference>
<feature type="domain" description="C2H2-type" evidence="10">
    <location>
        <begin position="347"/>
        <end position="374"/>
    </location>
</feature>
<keyword evidence="3" id="KW-0479">Metal-binding</keyword>
<evidence type="ECO:0000256" key="6">
    <source>
        <dbReference type="ARBA" id="ARBA00022833"/>
    </source>
</evidence>
<dbReference type="RefSeq" id="XP_013927365.1">
    <property type="nucleotide sequence ID" value="XM_014071890.1"/>
</dbReference>
<feature type="non-terminal residue" evidence="13">
    <location>
        <position position="430"/>
    </location>
</feature>
<dbReference type="Proteomes" id="UP000504617">
    <property type="component" value="Unplaced"/>
</dbReference>
<dbReference type="CDD" id="cd07765">
    <property type="entry name" value="KRAB_A-box"/>
    <property type="match status" value="1"/>
</dbReference>
<dbReference type="SUPFAM" id="SSF109640">
    <property type="entry name" value="KRAB domain (Kruppel-associated box)"/>
    <property type="match status" value="1"/>
</dbReference>
<evidence type="ECO:0000256" key="9">
    <source>
        <dbReference type="PROSITE-ProRule" id="PRU00042"/>
    </source>
</evidence>
<dbReference type="InterPro" id="IPR036236">
    <property type="entry name" value="Znf_C2H2_sf"/>
</dbReference>
<evidence type="ECO:0000256" key="2">
    <source>
        <dbReference type="ARBA" id="ARBA00022692"/>
    </source>
</evidence>
<dbReference type="Gene3D" id="3.40.50.2300">
    <property type="match status" value="1"/>
</dbReference>
<evidence type="ECO:0000313" key="13">
    <source>
        <dbReference type="RefSeq" id="XP_013927365.1"/>
    </source>
</evidence>
<dbReference type="Pfam" id="PF00096">
    <property type="entry name" value="zf-C2H2"/>
    <property type="match status" value="3"/>
</dbReference>
<dbReference type="PANTHER" id="PTHR24061">
    <property type="entry name" value="CALCIUM-SENSING RECEPTOR-RELATED"/>
    <property type="match status" value="1"/>
</dbReference>
<keyword evidence="8" id="KW-0472">Membrane</keyword>
<evidence type="ECO:0000256" key="8">
    <source>
        <dbReference type="ARBA" id="ARBA00023136"/>
    </source>
</evidence>
<dbReference type="InterPro" id="IPR001909">
    <property type="entry name" value="KRAB"/>
</dbReference>
<keyword evidence="4" id="KW-0677">Repeat</keyword>
<evidence type="ECO:0000256" key="3">
    <source>
        <dbReference type="ARBA" id="ARBA00022723"/>
    </source>
</evidence>
<organism evidence="12 13">
    <name type="scientific">Thamnophis sirtalis</name>
    <dbReference type="NCBI Taxonomy" id="35019"/>
    <lineage>
        <taxon>Eukaryota</taxon>
        <taxon>Metazoa</taxon>
        <taxon>Chordata</taxon>
        <taxon>Craniata</taxon>
        <taxon>Vertebrata</taxon>
        <taxon>Euteleostomi</taxon>
        <taxon>Lepidosauria</taxon>
        <taxon>Squamata</taxon>
        <taxon>Bifurcata</taxon>
        <taxon>Unidentata</taxon>
        <taxon>Episquamata</taxon>
        <taxon>Toxicofera</taxon>
        <taxon>Serpentes</taxon>
        <taxon>Colubroidea</taxon>
        <taxon>Colubridae</taxon>
        <taxon>Natricinae</taxon>
        <taxon>Thamnophis</taxon>
    </lineage>
</organism>
<dbReference type="AlphaFoldDB" id="A0A6I9YUP5"/>
<dbReference type="InterPro" id="IPR013087">
    <property type="entry name" value="Znf_C2H2_type"/>
</dbReference>
<dbReference type="GO" id="GO:0008270">
    <property type="term" value="F:zinc ion binding"/>
    <property type="evidence" value="ECO:0007669"/>
    <property type="project" value="UniProtKB-KW"/>
</dbReference>
<dbReference type="FunFam" id="3.30.160.60:FF:002343">
    <property type="entry name" value="Zinc finger protein 33A"/>
    <property type="match status" value="1"/>
</dbReference>
<keyword evidence="6" id="KW-0862">Zinc</keyword>
<evidence type="ECO:0000256" key="1">
    <source>
        <dbReference type="ARBA" id="ARBA00004370"/>
    </source>
</evidence>
<keyword evidence="2" id="KW-0812">Transmembrane</keyword>
<dbReference type="Pfam" id="PF01094">
    <property type="entry name" value="ANF_receptor"/>
    <property type="match status" value="1"/>
</dbReference>
<dbReference type="FunFam" id="3.30.160.60:FF:002090">
    <property type="entry name" value="Zinc finger protein 473"/>
    <property type="match status" value="1"/>
</dbReference>
<protein>
    <submittedName>
        <fullName evidence="13">Vomeronasal type-2 receptor 1-like</fullName>
    </submittedName>
</protein>
<dbReference type="Gene3D" id="6.10.140.140">
    <property type="match status" value="1"/>
</dbReference>
<gene>
    <name evidence="13" type="primary">LOC106553406</name>
</gene>
<evidence type="ECO:0000256" key="5">
    <source>
        <dbReference type="ARBA" id="ARBA00022771"/>
    </source>
</evidence>
<dbReference type="InterPro" id="IPR028082">
    <property type="entry name" value="Peripla_BP_I"/>
</dbReference>
<dbReference type="GO" id="GO:0004930">
    <property type="term" value="F:G protein-coupled receptor activity"/>
    <property type="evidence" value="ECO:0007669"/>
    <property type="project" value="InterPro"/>
</dbReference>
<name>A0A6I9YUP5_9SAUR</name>
<dbReference type="Gene3D" id="3.30.160.60">
    <property type="entry name" value="Classic Zinc Finger"/>
    <property type="match status" value="3"/>
</dbReference>
<dbReference type="SUPFAM" id="SSF53822">
    <property type="entry name" value="Periplasmic binding protein-like I"/>
    <property type="match status" value="1"/>
</dbReference>
<evidence type="ECO:0000259" key="11">
    <source>
        <dbReference type="PROSITE" id="PS50805"/>
    </source>
</evidence>
<dbReference type="SMART" id="SM00349">
    <property type="entry name" value="KRAB"/>
    <property type="match status" value="1"/>
</dbReference>
<evidence type="ECO:0000256" key="4">
    <source>
        <dbReference type="ARBA" id="ARBA00022737"/>
    </source>
</evidence>
<dbReference type="InterPro" id="IPR001828">
    <property type="entry name" value="ANF_lig-bd_rcpt"/>
</dbReference>
<keyword evidence="7" id="KW-1133">Transmembrane helix</keyword>
<comment type="subcellular location">
    <subcellularLocation>
        <location evidence="1">Membrane</location>
    </subcellularLocation>
</comment>
<feature type="domain" description="C2H2-type" evidence="10">
    <location>
        <begin position="403"/>
        <end position="430"/>
    </location>
</feature>
<dbReference type="SMART" id="SM00355">
    <property type="entry name" value="ZnF_C2H2"/>
    <property type="match status" value="3"/>
</dbReference>
<dbReference type="InterPro" id="IPR036051">
    <property type="entry name" value="KRAB_dom_sf"/>
</dbReference>
<proteinExistence type="predicted"/>
<feature type="domain" description="KRAB" evidence="11">
    <location>
        <begin position="269"/>
        <end position="340"/>
    </location>
</feature>
<dbReference type="PROSITE" id="PS50157">
    <property type="entry name" value="ZINC_FINGER_C2H2_2"/>
    <property type="match status" value="3"/>
</dbReference>
<keyword evidence="12" id="KW-1185">Reference proteome</keyword>
<sequence length="430" mass="49481">MTASFYRMAPNEDLQITGIIHLLKHFGWTWVGLLIMDDDSGDNFLQALDPLLSENRICSAFVERMPKQVFFTVFQNSVVYKVNNYYFYSKINTFIFYGDSTTLMLLLMFLKYDSLWARVPKIWILSAQMDLMLTSFHRPSDLQLFDGAISFDIHSNELPRFGEFLGAIKPFQTKRDSLVKEFWEQAFDCILSENNPPGESGEACTGKEDLKNLPPHLFEVTGHSYSIYNAIYAVAHAVDDMNLLRSKYKRATGSRRVELQDQDIWKRLVSFKDVAVYFTEGQGALLDPAQRALYKEVMVENYENMASLGFPVPKPNLITRLEQGEPPWRLDFQGVDANNSGALGKKNSCRKCGKCFVQKSDLAVHRLVHKGEKTFKCLECSKYFVHRSELVKHQRVHTGERPFKCFECGKCFSRQSVLSNHHRIHTGEKP</sequence>
<dbReference type="SUPFAM" id="SSF57667">
    <property type="entry name" value="beta-beta-alpha zinc fingers"/>
    <property type="match status" value="2"/>
</dbReference>
<dbReference type="GO" id="GO:0006355">
    <property type="term" value="P:regulation of DNA-templated transcription"/>
    <property type="evidence" value="ECO:0007669"/>
    <property type="project" value="InterPro"/>
</dbReference>
<dbReference type="GeneID" id="106553406"/>
<dbReference type="InterPro" id="IPR000068">
    <property type="entry name" value="GPCR_3_Ca_sens_rcpt-rel"/>
</dbReference>
<reference evidence="13" key="1">
    <citation type="submission" date="2025-08" db="UniProtKB">
        <authorList>
            <consortium name="RefSeq"/>
        </authorList>
    </citation>
    <scope>IDENTIFICATION</scope>
</reference>
<evidence type="ECO:0000313" key="12">
    <source>
        <dbReference type="Proteomes" id="UP000504617"/>
    </source>
</evidence>
<dbReference type="KEGG" id="tsr:106553406"/>
<dbReference type="PROSITE" id="PS50805">
    <property type="entry name" value="KRAB"/>
    <property type="match status" value="1"/>
</dbReference>
<dbReference type="GO" id="GO:0005886">
    <property type="term" value="C:plasma membrane"/>
    <property type="evidence" value="ECO:0007669"/>
    <property type="project" value="TreeGrafter"/>
</dbReference>
<evidence type="ECO:0000256" key="7">
    <source>
        <dbReference type="ARBA" id="ARBA00022989"/>
    </source>
</evidence>
<feature type="domain" description="C2H2-type" evidence="10">
    <location>
        <begin position="375"/>
        <end position="402"/>
    </location>
</feature>
<evidence type="ECO:0000259" key="10">
    <source>
        <dbReference type="PROSITE" id="PS50157"/>
    </source>
</evidence>
<dbReference type="FunFam" id="3.40.50.2300:FF:000024">
    <property type="entry name" value="Vomeronasal 2, receptor 73"/>
    <property type="match status" value="1"/>
</dbReference>
<keyword evidence="5 9" id="KW-0863">Zinc-finger</keyword>
<dbReference type="PROSITE" id="PS00028">
    <property type="entry name" value="ZINC_FINGER_C2H2_1"/>
    <property type="match status" value="3"/>
</dbReference>
<accession>A0A6I9YUP5</accession>